<protein>
    <submittedName>
        <fullName evidence="1">Uncharacterized protein</fullName>
    </submittedName>
</protein>
<evidence type="ECO:0000313" key="2">
    <source>
        <dbReference type="EMBL" id="CAF5174293.1"/>
    </source>
</evidence>
<dbReference type="Proteomes" id="UP000681720">
    <property type="component" value="Unassembled WGS sequence"/>
</dbReference>
<evidence type="ECO:0000313" key="1">
    <source>
        <dbReference type="EMBL" id="CAF5062489.1"/>
    </source>
</evidence>
<dbReference type="EMBL" id="CAJOBH010228682">
    <property type="protein sequence ID" value="CAF5062489.1"/>
    <property type="molecule type" value="Genomic_DNA"/>
</dbReference>
<reference evidence="1" key="1">
    <citation type="submission" date="2021-02" db="EMBL/GenBank/DDBJ databases">
        <authorList>
            <person name="Nowell W R."/>
        </authorList>
    </citation>
    <scope>NUCLEOTIDE SEQUENCE</scope>
</reference>
<dbReference type="Proteomes" id="UP000681967">
    <property type="component" value="Unassembled WGS sequence"/>
</dbReference>
<proteinExistence type="predicted"/>
<sequence>MLRGDVIHGVSIGSSISIITRD</sequence>
<name>A0A8S3EG61_9BILA</name>
<accession>A0A8S3EG61</accession>
<gene>
    <name evidence="1" type="ORF">BYL167_LOCUS59468</name>
    <name evidence="2" type="ORF">GIL414_LOCUS67145</name>
</gene>
<dbReference type="AlphaFoldDB" id="A0A8S3EG61"/>
<organism evidence="1 3">
    <name type="scientific">Rotaria magnacalcarata</name>
    <dbReference type="NCBI Taxonomy" id="392030"/>
    <lineage>
        <taxon>Eukaryota</taxon>
        <taxon>Metazoa</taxon>
        <taxon>Spiralia</taxon>
        <taxon>Gnathifera</taxon>
        <taxon>Rotifera</taxon>
        <taxon>Eurotatoria</taxon>
        <taxon>Bdelloidea</taxon>
        <taxon>Philodinida</taxon>
        <taxon>Philodinidae</taxon>
        <taxon>Rotaria</taxon>
    </lineage>
</organism>
<dbReference type="EMBL" id="CAJOBJ010325381">
    <property type="protein sequence ID" value="CAF5174293.1"/>
    <property type="molecule type" value="Genomic_DNA"/>
</dbReference>
<evidence type="ECO:0000313" key="3">
    <source>
        <dbReference type="Proteomes" id="UP000681967"/>
    </source>
</evidence>
<feature type="non-terminal residue" evidence="1">
    <location>
        <position position="22"/>
    </location>
</feature>
<comment type="caution">
    <text evidence="1">The sequence shown here is derived from an EMBL/GenBank/DDBJ whole genome shotgun (WGS) entry which is preliminary data.</text>
</comment>